<gene>
    <name evidence="2" type="ORF">NITHO_4990017</name>
</gene>
<dbReference type="Pfam" id="PF08808">
    <property type="entry name" value="RES"/>
    <property type="match status" value="1"/>
</dbReference>
<dbReference type="AlphaFoldDB" id="I4EL90"/>
<name>I4EL90_9BACT</name>
<dbReference type="Proteomes" id="UP000004221">
    <property type="component" value="Unassembled WGS sequence"/>
</dbReference>
<keyword evidence="3" id="KW-1185">Reference proteome</keyword>
<organism evidence="2 3">
    <name type="scientific">Nitrolancea hollandica Lb</name>
    <dbReference type="NCBI Taxonomy" id="1129897"/>
    <lineage>
        <taxon>Bacteria</taxon>
        <taxon>Pseudomonadati</taxon>
        <taxon>Thermomicrobiota</taxon>
        <taxon>Thermomicrobia</taxon>
        <taxon>Sphaerobacterales</taxon>
        <taxon>Sphaerobacterineae</taxon>
        <taxon>Sphaerobacteraceae</taxon>
        <taxon>Nitrolancea</taxon>
    </lineage>
</organism>
<dbReference type="RefSeq" id="WP_008480359.1">
    <property type="nucleotide sequence ID" value="NZ_CAGS01000444.1"/>
</dbReference>
<protein>
    <submittedName>
        <fullName evidence="2">Putative RES domain protein</fullName>
    </submittedName>
</protein>
<evidence type="ECO:0000313" key="2">
    <source>
        <dbReference type="EMBL" id="CCF85452.1"/>
    </source>
</evidence>
<dbReference type="InterPro" id="IPR014914">
    <property type="entry name" value="RES_dom"/>
</dbReference>
<dbReference type="EMBL" id="CAGS01000444">
    <property type="protein sequence ID" value="CCF85452.1"/>
    <property type="molecule type" value="Genomic_DNA"/>
</dbReference>
<comment type="caution">
    <text evidence="2">The sequence shown here is derived from an EMBL/GenBank/DDBJ whole genome shotgun (WGS) entry which is preliminary data.</text>
</comment>
<dbReference type="OrthoDB" id="115217at2"/>
<accession>I4EL90</accession>
<evidence type="ECO:0000313" key="3">
    <source>
        <dbReference type="Proteomes" id="UP000004221"/>
    </source>
</evidence>
<reference evidence="2 3" key="1">
    <citation type="journal article" date="2012" name="ISME J.">
        <title>Nitrification expanded: discovery, physiology and genomics of a nitrite-oxidizing bacterium from the phylum Chloroflexi.</title>
        <authorList>
            <person name="Sorokin D.Y."/>
            <person name="Lucker S."/>
            <person name="Vejmelkova D."/>
            <person name="Kostrikina N.A."/>
            <person name="Kleerebezem R."/>
            <person name="Rijpstra W.I."/>
            <person name="Damste J.S."/>
            <person name="Le Paslier D."/>
            <person name="Muyzer G."/>
            <person name="Wagner M."/>
            <person name="van Loosdrecht M.C."/>
            <person name="Daims H."/>
        </authorList>
    </citation>
    <scope>NUCLEOTIDE SEQUENCE [LARGE SCALE GENOMIC DNA]</scope>
    <source>
        <strain evidence="3">none</strain>
    </source>
</reference>
<feature type="domain" description="RES" evidence="1">
    <location>
        <begin position="25"/>
        <end position="195"/>
    </location>
</feature>
<proteinExistence type="predicted"/>
<evidence type="ECO:0000259" key="1">
    <source>
        <dbReference type="Pfam" id="PF08808"/>
    </source>
</evidence>
<sequence>MSPIRTAADPSKPLYRLGWLPDPLAWAPWESIGDGRFDDPQRRFRVLYAAAQRRGAFIETLARFRPSLEFLARAAEVTGSDESLPVFTIPSAWHLKRGVGRLRVLPGQRWLDLRAPETRETLRSELAGTLLELGLSDLDLSGVTGPTRTLTQVIARWAYEHGHAGLAYPSRFDETLTLWAIFEGAAFVTAGVPEPIEPDDADLAATAQLFGLTRE</sequence>